<dbReference type="RefSeq" id="WP_132704476.1">
    <property type="nucleotide sequence ID" value="NZ_SMGI01000002.1"/>
</dbReference>
<reference evidence="1 2" key="1">
    <citation type="journal article" date="2015" name="Stand. Genomic Sci.">
        <title>Genomic Encyclopedia of Bacterial and Archaeal Type Strains, Phase III: the genomes of soil and plant-associated and newly described type strains.</title>
        <authorList>
            <person name="Whitman W.B."/>
            <person name="Woyke T."/>
            <person name="Klenk H.P."/>
            <person name="Zhou Y."/>
            <person name="Lilburn T.G."/>
            <person name="Beck B.J."/>
            <person name="De Vos P."/>
            <person name="Vandamme P."/>
            <person name="Eisen J.A."/>
            <person name="Garrity G."/>
            <person name="Hugenholtz P."/>
            <person name="Kyrpides N.C."/>
        </authorList>
    </citation>
    <scope>NUCLEOTIDE SEQUENCE [LARGE SCALE GENOMIC DNA]</scope>
    <source>
        <strain evidence="1 2">CECT 8445</strain>
    </source>
</reference>
<dbReference type="NCBIfam" id="NF040656">
    <property type="entry name" value="GHMP_GYDIA"/>
    <property type="match status" value="1"/>
</dbReference>
<dbReference type="EMBL" id="SMGI01000002">
    <property type="protein sequence ID" value="TCK67415.1"/>
    <property type="molecule type" value="Genomic_DNA"/>
</dbReference>
<proteinExistence type="predicted"/>
<protein>
    <submittedName>
        <fullName evidence="1">Mevalonate kinase</fullName>
    </submittedName>
</protein>
<dbReference type="OrthoDB" id="5288719at2"/>
<comment type="caution">
    <text evidence="1">The sequence shown here is derived from an EMBL/GenBank/DDBJ whole genome shotgun (WGS) entry which is preliminary data.</text>
</comment>
<dbReference type="AlphaFoldDB" id="A0A4R1KQS4"/>
<organism evidence="1 2">
    <name type="scientific">Winogradskyella wandonensis</name>
    <dbReference type="NCBI Taxonomy" id="1442586"/>
    <lineage>
        <taxon>Bacteria</taxon>
        <taxon>Pseudomonadati</taxon>
        <taxon>Bacteroidota</taxon>
        <taxon>Flavobacteriia</taxon>
        <taxon>Flavobacteriales</taxon>
        <taxon>Flavobacteriaceae</taxon>
        <taxon>Winogradskyella</taxon>
    </lineage>
</organism>
<keyword evidence="1" id="KW-0808">Transferase</keyword>
<dbReference type="InterPro" id="IPR020568">
    <property type="entry name" value="Ribosomal_Su5_D2-typ_SF"/>
</dbReference>
<dbReference type="SUPFAM" id="SSF54211">
    <property type="entry name" value="Ribosomal protein S5 domain 2-like"/>
    <property type="match status" value="1"/>
</dbReference>
<dbReference type="InterPro" id="IPR014721">
    <property type="entry name" value="Ribsml_uS5_D2-typ_fold_subgr"/>
</dbReference>
<sequence>MEFKSNGKLLLTGEYLVLNGAKAMALPTRFGQSLIVDKTKKPIISWVSYDETNAIWFKEQFSISQVFSNTINPDNDVSERLIQIFKSIKKLNPKFLNSNFGYNIKTTQDFNRSWGLGTSSTLINNLASWANVNAYDLLELTFGGSGYDIACAQSDSAIIYQLEENKPNVTEVKFSPPFKDNIYFVYLNQKQNSRDGIKTYRAFKGDLLKPIKDINALTEALLTCCDLKSFEDLITTHEEIVAKIINQKPVKQRLFNDFDGAVKSLGAWGGDFVLVTANENPKDYFNSKGYNTVISFLDMIKA</sequence>
<dbReference type="Gene3D" id="3.30.230.10">
    <property type="match status" value="1"/>
</dbReference>
<keyword evidence="1" id="KW-0418">Kinase</keyword>
<dbReference type="InterPro" id="IPR047765">
    <property type="entry name" value="GHMP_GYDIA-like"/>
</dbReference>
<accession>A0A4R1KQS4</accession>
<dbReference type="GO" id="GO:0016301">
    <property type="term" value="F:kinase activity"/>
    <property type="evidence" value="ECO:0007669"/>
    <property type="project" value="UniProtKB-KW"/>
</dbReference>
<keyword evidence="2" id="KW-1185">Reference proteome</keyword>
<evidence type="ECO:0000313" key="2">
    <source>
        <dbReference type="Proteomes" id="UP000295714"/>
    </source>
</evidence>
<dbReference type="Proteomes" id="UP000295714">
    <property type="component" value="Unassembled WGS sequence"/>
</dbReference>
<gene>
    <name evidence="1" type="ORF">DFQ05_1190</name>
</gene>
<evidence type="ECO:0000313" key="1">
    <source>
        <dbReference type="EMBL" id="TCK67415.1"/>
    </source>
</evidence>
<name>A0A4R1KQS4_9FLAO</name>